<dbReference type="InterPro" id="IPR014710">
    <property type="entry name" value="RmlC-like_jellyroll"/>
</dbReference>
<dbReference type="PANTHER" id="PTHR36156">
    <property type="entry name" value="SLR2101 PROTEIN"/>
    <property type="match status" value="1"/>
</dbReference>
<protein>
    <submittedName>
        <fullName evidence="2">Cupin domain-containing protein</fullName>
    </submittedName>
</protein>
<dbReference type="CDD" id="cd02231">
    <property type="entry name" value="cupin_BLL6423-like"/>
    <property type="match status" value="1"/>
</dbReference>
<dbReference type="AlphaFoldDB" id="A0A1M5U4B1"/>
<dbReference type="InterPro" id="IPR047142">
    <property type="entry name" value="OryJ/VirC-like"/>
</dbReference>
<evidence type="ECO:0000313" key="3">
    <source>
        <dbReference type="Proteomes" id="UP000189796"/>
    </source>
</evidence>
<dbReference type="RefSeq" id="WP_079603924.1">
    <property type="nucleotide sequence ID" value="NZ_LT670817.1"/>
</dbReference>
<sequence>MTMLDKPVRRIVTIDDAEGRSKPLLIGPVLDVSRDPARPGYASSHIWAAGTNSRAADVQRARTHPAIEPPSKGSVCRVITFPPDAVYAGKVGTAEVAAFFATAGSPHASTYSPKAPHPYMQKTRTLDFCLILEGRITLVLDTQEVDLEAGDTVVQRGANHAWSNRSSEPCVIAFTLIDAAG</sequence>
<dbReference type="InterPro" id="IPR013096">
    <property type="entry name" value="Cupin_2"/>
</dbReference>
<dbReference type="InterPro" id="IPR011051">
    <property type="entry name" value="RmlC_Cupin_sf"/>
</dbReference>
<dbReference type="Gene3D" id="2.60.120.10">
    <property type="entry name" value="Jelly Rolls"/>
    <property type="match status" value="1"/>
</dbReference>
<accession>A0A1M5U4B1</accession>
<dbReference type="SUPFAM" id="SSF51182">
    <property type="entry name" value="RmlC-like cupins"/>
    <property type="match status" value="1"/>
</dbReference>
<dbReference type="OrthoDB" id="713485at2"/>
<gene>
    <name evidence="2" type="ORF">SAMN05443248_5274</name>
</gene>
<feature type="domain" description="Cupin type-2" evidence="1">
    <location>
        <begin position="123"/>
        <end position="172"/>
    </location>
</feature>
<proteinExistence type="predicted"/>
<organism evidence="2 3">
    <name type="scientific">Bradyrhizobium erythrophlei</name>
    <dbReference type="NCBI Taxonomy" id="1437360"/>
    <lineage>
        <taxon>Bacteria</taxon>
        <taxon>Pseudomonadati</taxon>
        <taxon>Pseudomonadota</taxon>
        <taxon>Alphaproteobacteria</taxon>
        <taxon>Hyphomicrobiales</taxon>
        <taxon>Nitrobacteraceae</taxon>
        <taxon>Bradyrhizobium</taxon>
    </lineage>
</organism>
<dbReference type="PANTHER" id="PTHR36156:SF2">
    <property type="entry name" value="CUPIN TYPE-2 DOMAIN-CONTAINING PROTEIN"/>
    <property type="match status" value="1"/>
</dbReference>
<dbReference type="Proteomes" id="UP000189796">
    <property type="component" value="Chromosome I"/>
</dbReference>
<evidence type="ECO:0000259" key="1">
    <source>
        <dbReference type="Pfam" id="PF07883"/>
    </source>
</evidence>
<name>A0A1M5U4B1_9BRAD</name>
<dbReference type="Pfam" id="PF07883">
    <property type="entry name" value="Cupin_2"/>
    <property type="match status" value="1"/>
</dbReference>
<dbReference type="EMBL" id="LT670817">
    <property type="protein sequence ID" value="SHH57710.1"/>
    <property type="molecule type" value="Genomic_DNA"/>
</dbReference>
<evidence type="ECO:0000313" key="2">
    <source>
        <dbReference type="EMBL" id="SHH57710.1"/>
    </source>
</evidence>
<reference evidence="2 3" key="1">
    <citation type="submission" date="2016-11" db="EMBL/GenBank/DDBJ databases">
        <authorList>
            <person name="Jaros S."/>
            <person name="Januszkiewicz K."/>
            <person name="Wedrychowicz H."/>
        </authorList>
    </citation>
    <scope>NUCLEOTIDE SEQUENCE [LARGE SCALE GENOMIC DNA]</scope>
    <source>
        <strain evidence="2 3">GAS138</strain>
    </source>
</reference>